<dbReference type="AlphaFoldDB" id="A0A072VDF8"/>
<keyword evidence="3" id="KW-1185">Reference proteome</keyword>
<evidence type="ECO:0000313" key="1">
    <source>
        <dbReference type="EMBL" id="KEH39636.1"/>
    </source>
</evidence>
<reference evidence="1 3" key="2">
    <citation type="journal article" date="2014" name="BMC Genomics">
        <title>An improved genome release (version Mt4.0) for the model legume Medicago truncatula.</title>
        <authorList>
            <person name="Tang H."/>
            <person name="Krishnakumar V."/>
            <person name="Bidwell S."/>
            <person name="Rosen B."/>
            <person name="Chan A."/>
            <person name="Zhou S."/>
            <person name="Gentzbittel L."/>
            <person name="Childs K.L."/>
            <person name="Yandell M."/>
            <person name="Gundlach H."/>
            <person name="Mayer K.F."/>
            <person name="Schwartz D.C."/>
            <person name="Town C.D."/>
        </authorList>
    </citation>
    <scope>GENOME REANNOTATION</scope>
    <source>
        <strain evidence="1">A17</strain>
        <strain evidence="2 3">cv. Jemalong A17</strain>
    </source>
</reference>
<accession>A0A072VDF8</accession>
<evidence type="ECO:0000313" key="2">
    <source>
        <dbReference type="EnsemblPlants" id="KEH39636"/>
    </source>
</evidence>
<dbReference type="HOGENOM" id="CLU_2999471_0_0_1"/>
<reference evidence="2" key="3">
    <citation type="submission" date="2015-04" db="UniProtKB">
        <authorList>
            <consortium name="EnsemblPlants"/>
        </authorList>
    </citation>
    <scope>IDENTIFICATION</scope>
    <source>
        <strain evidence="2">cv. Jemalong A17</strain>
    </source>
</reference>
<dbReference type="EMBL" id="CM001218">
    <property type="protein sequence ID" value="KEH39636.1"/>
    <property type="molecule type" value="Genomic_DNA"/>
</dbReference>
<proteinExistence type="predicted"/>
<evidence type="ECO:0000313" key="3">
    <source>
        <dbReference type="Proteomes" id="UP000002051"/>
    </source>
</evidence>
<dbReference type="Proteomes" id="UP000002051">
    <property type="component" value="Chromosome 2"/>
</dbReference>
<protein>
    <submittedName>
        <fullName evidence="1 2">Uncharacterized protein</fullName>
    </submittedName>
</protein>
<dbReference type="EnsemblPlants" id="KEH39636">
    <property type="protein sequence ID" value="KEH39636"/>
    <property type="gene ID" value="MTR_2g105000"/>
</dbReference>
<organism evidence="1 3">
    <name type="scientific">Medicago truncatula</name>
    <name type="common">Barrel medic</name>
    <name type="synonym">Medicago tribuloides</name>
    <dbReference type="NCBI Taxonomy" id="3880"/>
    <lineage>
        <taxon>Eukaryota</taxon>
        <taxon>Viridiplantae</taxon>
        <taxon>Streptophyta</taxon>
        <taxon>Embryophyta</taxon>
        <taxon>Tracheophyta</taxon>
        <taxon>Spermatophyta</taxon>
        <taxon>Magnoliopsida</taxon>
        <taxon>eudicotyledons</taxon>
        <taxon>Gunneridae</taxon>
        <taxon>Pentapetalae</taxon>
        <taxon>rosids</taxon>
        <taxon>fabids</taxon>
        <taxon>Fabales</taxon>
        <taxon>Fabaceae</taxon>
        <taxon>Papilionoideae</taxon>
        <taxon>50 kb inversion clade</taxon>
        <taxon>NPAAA clade</taxon>
        <taxon>Hologalegina</taxon>
        <taxon>IRL clade</taxon>
        <taxon>Trifolieae</taxon>
        <taxon>Medicago</taxon>
    </lineage>
</organism>
<reference evidence="1 3" key="1">
    <citation type="journal article" date="2011" name="Nature">
        <title>The Medicago genome provides insight into the evolution of rhizobial symbioses.</title>
        <authorList>
            <person name="Young N.D."/>
            <person name="Debelle F."/>
            <person name="Oldroyd G.E."/>
            <person name="Geurts R."/>
            <person name="Cannon S.B."/>
            <person name="Udvardi M.K."/>
            <person name="Benedito V.A."/>
            <person name="Mayer K.F."/>
            <person name="Gouzy J."/>
            <person name="Schoof H."/>
            <person name="Van de Peer Y."/>
            <person name="Proost S."/>
            <person name="Cook D.R."/>
            <person name="Meyers B.C."/>
            <person name="Spannagl M."/>
            <person name="Cheung F."/>
            <person name="De Mita S."/>
            <person name="Krishnakumar V."/>
            <person name="Gundlach H."/>
            <person name="Zhou S."/>
            <person name="Mudge J."/>
            <person name="Bharti A.K."/>
            <person name="Murray J.D."/>
            <person name="Naoumkina M.A."/>
            <person name="Rosen B."/>
            <person name="Silverstein K.A."/>
            <person name="Tang H."/>
            <person name="Rombauts S."/>
            <person name="Zhao P.X."/>
            <person name="Zhou P."/>
            <person name="Barbe V."/>
            <person name="Bardou P."/>
            <person name="Bechner M."/>
            <person name="Bellec A."/>
            <person name="Berger A."/>
            <person name="Berges H."/>
            <person name="Bidwell S."/>
            <person name="Bisseling T."/>
            <person name="Choisne N."/>
            <person name="Couloux A."/>
            <person name="Denny R."/>
            <person name="Deshpande S."/>
            <person name="Dai X."/>
            <person name="Doyle J.J."/>
            <person name="Dudez A.M."/>
            <person name="Farmer A.D."/>
            <person name="Fouteau S."/>
            <person name="Franken C."/>
            <person name="Gibelin C."/>
            <person name="Gish J."/>
            <person name="Goldstein S."/>
            <person name="Gonzalez A.J."/>
            <person name="Green P.J."/>
            <person name="Hallab A."/>
            <person name="Hartog M."/>
            <person name="Hua A."/>
            <person name="Humphray S.J."/>
            <person name="Jeong D.H."/>
            <person name="Jing Y."/>
            <person name="Jocker A."/>
            <person name="Kenton S.M."/>
            <person name="Kim D.J."/>
            <person name="Klee K."/>
            <person name="Lai H."/>
            <person name="Lang C."/>
            <person name="Lin S."/>
            <person name="Macmil S.L."/>
            <person name="Magdelenat G."/>
            <person name="Matthews L."/>
            <person name="McCorrison J."/>
            <person name="Monaghan E.L."/>
            <person name="Mun J.H."/>
            <person name="Najar F.Z."/>
            <person name="Nicholson C."/>
            <person name="Noirot C."/>
            <person name="O'Bleness M."/>
            <person name="Paule C.R."/>
            <person name="Poulain J."/>
            <person name="Prion F."/>
            <person name="Qin B."/>
            <person name="Qu C."/>
            <person name="Retzel E.F."/>
            <person name="Riddle C."/>
            <person name="Sallet E."/>
            <person name="Samain S."/>
            <person name="Samson N."/>
            <person name="Sanders I."/>
            <person name="Saurat O."/>
            <person name="Scarpelli C."/>
            <person name="Schiex T."/>
            <person name="Segurens B."/>
            <person name="Severin A.J."/>
            <person name="Sherrier D.J."/>
            <person name="Shi R."/>
            <person name="Sims S."/>
            <person name="Singer S.R."/>
            <person name="Sinharoy S."/>
            <person name="Sterck L."/>
            <person name="Viollet A."/>
            <person name="Wang B.B."/>
            <person name="Wang K."/>
            <person name="Wang M."/>
            <person name="Wang X."/>
            <person name="Warfsmann J."/>
            <person name="Weissenbach J."/>
            <person name="White D.D."/>
            <person name="White J.D."/>
            <person name="Wiley G.B."/>
            <person name="Wincker P."/>
            <person name="Xing Y."/>
            <person name="Yang L."/>
            <person name="Yao Z."/>
            <person name="Ying F."/>
            <person name="Zhai J."/>
            <person name="Zhou L."/>
            <person name="Zuber A."/>
            <person name="Denarie J."/>
            <person name="Dixon R.A."/>
            <person name="May G.D."/>
            <person name="Schwartz D.C."/>
            <person name="Rogers J."/>
            <person name="Quetier F."/>
            <person name="Town C.D."/>
            <person name="Roe B.A."/>
        </authorList>
    </citation>
    <scope>NUCLEOTIDE SEQUENCE [LARGE SCALE GENOMIC DNA]</scope>
    <source>
        <strain evidence="1">A17</strain>
        <strain evidence="2 3">cv. Jemalong A17</strain>
    </source>
</reference>
<gene>
    <name evidence="1" type="ordered locus">MTR_2g105000</name>
</gene>
<name>A0A072VDF8_MEDTR</name>
<sequence length="57" mass="6804">MAIHCDFHKTTFCSFYKITADQHLIKTWFLDDDCVLKGNDQLRLDWIAREKETKDTP</sequence>